<evidence type="ECO:0000256" key="6">
    <source>
        <dbReference type="ARBA" id="ARBA00022679"/>
    </source>
</evidence>
<feature type="domain" description="HAMP" evidence="16">
    <location>
        <begin position="84"/>
        <end position="136"/>
    </location>
</feature>
<dbReference type="FunFam" id="3.30.565.10:FF:000006">
    <property type="entry name" value="Sensor histidine kinase WalK"/>
    <property type="match status" value="1"/>
</dbReference>
<keyword evidence="13 14" id="KW-0472">Membrane</keyword>
<evidence type="ECO:0000256" key="5">
    <source>
        <dbReference type="ARBA" id="ARBA00022553"/>
    </source>
</evidence>
<evidence type="ECO:0000256" key="8">
    <source>
        <dbReference type="ARBA" id="ARBA00022741"/>
    </source>
</evidence>
<keyword evidence="5" id="KW-0597">Phosphoprotein</keyword>
<accession>A0A090TA33</accession>
<evidence type="ECO:0000256" key="3">
    <source>
        <dbReference type="ARBA" id="ARBA00012438"/>
    </source>
</evidence>
<dbReference type="InterPro" id="IPR050398">
    <property type="entry name" value="HssS/ArlS-like"/>
</dbReference>
<evidence type="ECO:0000313" key="17">
    <source>
        <dbReference type="EMBL" id="GAL36835.1"/>
    </source>
</evidence>
<comment type="subcellular location">
    <subcellularLocation>
        <location evidence="2">Cell membrane</location>
        <topology evidence="2">Multi-pass membrane protein</topology>
    </subcellularLocation>
</comment>
<feature type="transmembrane region" description="Helical" evidence="14">
    <location>
        <begin position="64"/>
        <end position="87"/>
    </location>
</feature>
<dbReference type="InterPro" id="IPR003660">
    <property type="entry name" value="HAMP_dom"/>
</dbReference>
<keyword evidence="7 14" id="KW-0812">Transmembrane</keyword>
<dbReference type="InterPro" id="IPR003594">
    <property type="entry name" value="HATPase_dom"/>
</dbReference>
<feature type="domain" description="Histidine kinase" evidence="15">
    <location>
        <begin position="144"/>
        <end position="361"/>
    </location>
</feature>
<dbReference type="EC" id="2.7.13.3" evidence="3"/>
<dbReference type="InterPro" id="IPR004358">
    <property type="entry name" value="Sig_transdc_His_kin-like_C"/>
</dbReference>
<dbReference type="InterPro" id="IPR005467">
    <property type="entry name" value="His_kinase_dom"/>
</dbReference>
<dbReference type="SMART" id="SM00388">
    <property type="entry name" value="HisKA"/>
    <property type="match status" value="1"/>
</dbReference>
<dbReference type="SMART" id="SM00387">
    <property type="entry name" value="HATPase_c"/>
    <property type="match status" value="1"/>
</dbReference>
<keyword evidence="8" id="KW-0547">Nucleotide-binding</keyword>
<dbReference type="Gene3D" id="3.30.565.10">
    <property type="entry name" value="Histidine kinase-like ATPase, C-terminal domain"/>
    <property type="match status" value="1"/>
</dbReference>
<evidence type="ECO:0000256" key="12">
    <source>
        <dbReference type="ARBA" id="ARBA00023012"/>
    </source>
</evidence>
<evidence type="ECO:0000256" key="1">
    <source>
        <dbReference type="ARBA" id="ARBA00000085"/>
    </source>
</evidence>
<dbReference type="EMBL" id="BBMT01000012">
    <property type="protein sequence ID" value="GAL36835.1"/>
    <property type="molecule type" value="Genomic_DNA"/>
</dbReference>
<proteinExistence type="predicted"/>
<evidence type="ECO:0000259" key="15">
    <source>
        <dbReference type="PROSITE" id="PS50109"/>
    </source>
</evidence>
<dbReference type="SUPFAM" id="SSF158472">
    <property type="entry name" value="HAMP domain-like"/>
    <property type="match status" value="1"/>
</dbReference>
<dbReference type="GO" id="GO:0000155">
    <property type="term" value="F:phosphorelay sensor kinase activity"/>
    <property type="evidence" value="ECO:0007669"/>
    <property type="project" value="InterPro"/>
</dbReference>
<name>A0A090TA33_9VIBR</name>
<dbReference type="Pfam" id="PF00512">
    <property type="entry name" value="HisKA"/>
    <property type="match status" value="1"/>
</dbReference>
<evidence type="ECO:0000256" key="7">
    <source>
        <dbReference type="ARBA" id="ARBA00022692"/>
    </source>
</evidence>
<dbReference type="InterPro" id="IPR036890">
    <property type="entry name" value="HATPase_C_sf"/>
</dbReference>
<evidence type="ECO:0000313" key="18">
    <source>
        <dbReference type="Proteomes" id="UP000029224"/>
    </source>
</evidence>
<evidence type="ECO:0000259" key="16">
    <source>
        <dbReference type="PROSITE" id="PS50885"/>
    </source>
</evidence>
<comment type="caution">
    <text evidence="17">The sequence shown here is derived from an EMBL/GenBank/DDBJ whole genome shotgun (WGS) entry which is preliminary data.</text>
</comment>
<keyword evidence="6" id="KW-0808">Transferase</keyword>
<dbReference type="Pfam" id="PF02518">
    <property type="entry name" value="HATPase_c"/>
    <property type="match status" value="1"/>
</dbReference>
<keyword evidence="4" id="KW-1003">Cell membrane</keyword>
<dbReference type="PROSITE" id="PS50109">
    <property type="entry name" value="HIS_KIN"/>
    <property type="match status" value="1"/>
</dbReference>
<dbReference type="AlphaFoldDB" id="A0A090TA33"/>
<gene>
    <name evidence="17" type="ORF">JCM19240_2904</name>
</gene>
<dbReference type="PANTHER" id="PTHR45528">
    <property type="entry name" value="SENSOR HISTIDINE KINASE CPXA"/>
    <property type="match status" value="1"/>
</dbReference>
<sequence length="361" mass="39927">MLDQDGEPLLRRNLNQDELSKDQFFSRVPIVKEGETVGWLAVLQSRQVSSQLAESFMYSQTANIFTAAIAAFVLTLVIAFITVKYLLTPLGALHRGATEIANGNLEHRIEQIGNDELTDLIASFNLLAASLAKQKEIREQWLSDISHELRTPIAVLRGEIEALQDGIRPMEPKYLEGLHAQVTTLTRLIDDLHTLSISSDSAFRTNQRSDIALADIIDDLLTRYELRFASKSLSVTTDYSSAPDSTIYADAKLIQQVFQNLFENCFRYTNEQGNIGITLESKANELVAIIEDSAPGVPNESLPKLFDRLYRVDSSRSRASGGSGLGLAICQNIIEAHQGTIEATHSSLGGIKIVVRLPKQQ</sequence>
<evidence type="ECO:0000256" key="9">
    <source>
        <dbReference type="ARBA" id="ARBA00022777"/>
    </source>
</evidence>
<reference evidence="17 18" key="2">
    <citation type="submission" date="2014-09" db="EMBL/GenBank/DDBJ databases">
        <authorList>
            <consortium name="NBRP consortium"/>
            <person name="Sawabe T."/>
            <person name="Meirelles P."/>
            <person name="Nakanishi M."/>
            <person name="Sayaka M."/>
            <person name="Hattori M."/>
            <person name="Ohkuma M."/>
        </authorList>
    </citation>
    <scope>NUCLEOTIDE SEQUENCE [LARGE SCALE GENOMIC DNA]</scope>
    <source>
        <strain evidence="17 18">JCM 19240</strain>
    </source>
</reference>
<dbReference type="GO" id="GO:0005886">
    <property type="term" value="C:plasma membrane"/>
    <property type="evidence" value="ECO:0007669"/>
    <property type="project" value="UniProtKB-SubCell"/>
</dbReference>
<dbReference type="CDD" id="cd00082">
    <property type="entry name" value="HisKA"/>
    <property type="match status" value="1"/>
</dbReference>
<dbReference type="PROSITE" id="PS50885">
    <property type="entry name" value="HAMP"/>
    <property type="match status" value="1"/>
</dbReference>
<keyword evidence="10" id="KW-0067">ATP-binding</keyword>
<dbReference type="Pfam" id="PF00672">
    <property type="entry name" value="HAMP"/>
    <property type="match status" value="1"/>
</dbReference>
<evidence type="ECO:0000256" key="4">
    <source>
        <dbReference type="ARBA" id="ARBA00022475"/>
    </source>
</evidence>
<protein>
    <recommendedName>
        <fullName evidence="3">histidine kinase</fullName>
        <ecNumber evidence="3">2.7.13.3</ecNumber>
    </recommendedName>
</protein>
<dbReference type="PRINTS" id="PR00344">
    <property type="entry name" value="BCTRLSENSOR"/>
</dbReference>
<organism evidence="17 18">
    <name type="scientific">Vibrio maritimus</name>
    <dbReference type="NCBI Taxonomy" id="990268"/>
    <lineage>
        <taxon>Bacteria</taxon>
        <taxon>Pseudomonadati</taxon>
        <taxon>Pseudomonadota</taxon>
        <taxon>Gammaproteobacteria</taxon>
        <taxon>Vibrionales</taxon>
        <taxon>Vibrionaceae</taxon>
        <taxon>Vibrio</taxon>
    </lineage>
</organism>
<reference evidence="17 18" key="1">
    <citation type="submission" date="2014-09" db="EMBL/GenBank/DDBJ databases">
        <title>Vibrio maritimus JCM 19240. (C210) whole genome shotgun sequence.</title>
        <authorList>
            <person name="Sawabe T."/>
            <person name="Meirelles P."/>
            <person name="Nakanishi M."/>
            <person name="Sayaka M."/>
            <person name="Hattori M."/>
            <person name="Ohkuma M."/>
        </authorList>
    </citation>
    <scope>NUCLEOTIDE SEQUENCE [LARGE SCALE GENOMIC DNA]</scope>
    <source>
        <strain evidence="17 18">JCM 19240</strain>
    </source>
</reference>
<dbReference type="Proteomes" id="UP000029224">
    <property type="component" value="Unassembled WGS sequence"/>
</dbReference>
<dbReference type="SMART" id="SM00304">
    <property type="entry name" value="HAMP"/>
    <property type="match status" value="1"/>
</dbReference>
<keyword evidence="12" id="KW-0902">Two-component regulatory system</keyword>
<dbReference type="SUPFAM" id="SSF55874">
    <property type="entry name" value="ATPase domain of HSP90 chaperone/DNA topoisomerase II/histidine kinase"/>
    <property type="match status" value="1"/>
</dbReference>
<evidence type="ECO:0000256" key="10">
    <source>
        <dbReference type="ARBA" id="ARBA00022840"/>
    </source>
</evidence>
<dbReference type="PANTHER" id="PTHR45528:SF1">
    <property type="entry name" value="SENSOR HISTIDINE KINASE CPXA"/>
    <property type="match status" value="1"/>
</dbReference>
<keyword evidence="9 17" id="KW-0418">Kinase</keyword>
<evidence type="ECO:0000256" key="13">
    <source>
        <dbReference type="ARBA" id="ARBA00023136"/>
    </source>
</evidence>
<keyword evidence="11 14" id="KW-1133">Transmembrane helix</keyword>
<keyword evidence="18" id="KW-1185">Reference proteome</keyword>
<dbReference type="CDD" id="cd06225">
    <property type="entry name" value="HAMP"/>
    <property type="match status" value="1"/>
</dbReference>
<evidence type="ECO:0000256" key="2">
    <source>
        <dbReference type="ARBA" id="ARBA00004651"/>
    </source>
</evidence>
<evidence type="ECO:0000256" key="11">
    <source>
        <dbReference type="ARBA" id="ARBA00022989"/>
    </source>
</evidence>
<comment type="catalytic activity">
    <reaction evidence="1">
        <text>ATP + protein L-histidine = ADP + protein N-phospho-L-histidine.</text>
        <dbReference type="EC" id="2.7.13.3"/>
    </reaction>
</comment>
<dbReference type="Gene3D" id="1.10.287.130">
    <property type="match status" value="1"/>
</dbReference>
<dbReference type="SUPFAM" id="SSF47384">
    <property type="entry name" value="Homodimeric domain of signal transducing histidine kinase"/>
    <property type="match status" value="1"/>
</dbReference>
<evidence type="ECO:0000256" key="14">
    <source>
        <dbReference type="SAM" id="Phobius"/>
    </source>
</evidence>
<dbReference type="InterPro" id="IPR003661">
    <property type="entry name" value="HisK_dim/P_dom"/>
</dbReference>
<dbReference type="GO" id="GO:0005524">
    <property type="term" value="F:ATP binding"/>
    <property type="evidence" value="ECO:0007669"/>
    <property type="project" value="UniProtKB-KW"/>
</dbReference>
<dbReference type="Gene3D" id="6.10.340.10">
    <property type="match status" value="1"/>
</dbReference>
<dbReference type="InterPro" id="IPR036097">
    <property type="entry name" value="HisK_dim/P_sf"/>
</dbReference>